<keyword evidence="7" id="KW-0472">Membrane</keyword>
<feature type="coiled-coil region" evidence="5">
    <location>
        <begin position="83"/>
        <end position="124"/>
    </location>
</feature>
<keyword evidence="9" id="KW-1185">Reference proteome</keyword>
<keyword evidence="1" id="KW-0479">Metal-binding</keyword>
<dbReference type="PROSITE" id="PS51999">
    <property type="entry name" value="ZF_GRF"/>
    <property type="match status" value="1"/>
</dbReference>
<accession>A0ABM3QZV5</accession>
<dbReference type="InterPro" id="IPR010666">
    <property type="entry name" value="Znf_GRF"/>
</dbReference>
<evidence type="ECO:0000256" key="1">
    <source>
        <dbReference type="ARBA" id="ARBA00022723"/>
    </source>
</evidence>
<protein>
    <recommendedName>
        <fullName evidence="8">GRF-type domain-containing protein</fullName>
    </recommendedName>
</protein>
<keyword evidence="3" id="KW-0862">Zinc</keyword>
<evidence type="ECO:0000313" key="9">
    <source>
        <dbReference type="Proteomes" id="UP000813463"/>
    </source>
</evidence>
<evidence type="ECO:0000256" key="6">
    <source>
        <dbReference type="SAM" id="MobiDB-lite"/>
    </source>
</evidence>
<name>A0ABM3QZV5_SPIOL</name>
<keyword evidence="5" id="KW-0175">Coiled coil</keyword>
<feature type="domain" description="GRF-type" evidence="8">
    <location>
        <begin position="24"/>
        <end position="65"/>
    </location>
</feature>
<feature type="region of interest" description="Disordered" evidence="6">
    <location>
        <begin position="1"/>
        <end position="21"/>
    </location>
</feature>
<keyword evidence="7" id="KW-0812">Transmembrane</keyword>
<organism evidence="9 10">
    <name type="scientific">Spinacia oleracea</name>
    <name type="common">Spinach</name>
    <dbReference type="NCBI Taxonomy" id="3562"/>
    <lineage>
        <taxon>Eukaryota</taxon>
        <taxon>Viridiplantae</taxon>
        <taxon>Streptophyta</taxon>
        <taxon>Embryophyta</taxon>
        <taxon>Tracheophyta</taxon>
        <taxon>Spermatophyta</taxon>
        <taxon>Magnoliopsida</taxon>
        <taxon>eudicotyledons</taxon>
        <taxon>Gunneridae</taxon>
        <taxon>Pentapetalae</taxon>
        <taxon>Caryophyllales</taxon>
        <taxon>Chenopodiaceae</taxon>
        <taxon>Chenopodioideae</taxon>
        <taxon>Anserineae</taxon>
        <taxon>Spinacia</taxon>
    </lineage>
</organism>
<gene>
    <name evidence="10" type="primary">LOC130463693</name>
</gene>
<evidence type="ECO:0000256" key="7">
    <source>
        <dbReference type="SAM" id="Phobius"/>
    </source>
</evidence>
<dbReference type="RefSeq" id="XP_056688880.1">
    <property type="nucleotide sequence ID" value="XM_056832902.1"/>
</dbReference>
<feature type="transmembrane region" description="Helical" evidence="7">
    <location>
        <begin position="135"/>
        <end position="153"/>
    </location>
</feature>
<reference evidence="9" key="1">
    <citation type="journal article" date="2021" name="Nat. Commun.">
        <title>Genomic analyses provide insights into spinach domestication and the genetic basis of agronomic traits.</title>
        <authorList>
            <person name="Cai X."/>
            <person name="Sun X."/>
            <person name="Xu C."/>
            <person name="Sun H."/>
            <person name="Wang X."/>
            <person name="Ge C."/>
            <person name="Zhang Z."/>
            <person name="Wang Q."/>
            <person name="Fei Z."/>
            <person name="Jiao C."/>
            <person name="Wang Q."/>
        </authorList>
    </citation>
    <scope>NUCLEOTIDE SEQUENCE [LARGE SCALE GENOMIC DNA]</scope>
    <source>
        <strain evidence="9">cv. Varoflay</strain>
    </source>
</reference>
<keyword evidence="7" id="KW-1133">Transmembrane helix</keyword>
<evidence type="ECO:0000313" key="10">
    <source>
        <dbReference type="RefSeq" id="XP_056688880.1"/>
    </source>
</evidence>
<sequence length="154" mass="17910">MESRKGQSSTGSGASQNSRGTLKCECGNDSVVRTVKHGPNIGMKFHGCPLWPRTTCQFFRWILPENNQIEELQCTISEKDYVIAKLEVEQRLMAEKIKKLQVKKDSLEEENQEIKIEFRHTRIELMNTSRNEKNFSMALLCSWVFFCIIIMYLK</sequence>
<reference evidence="10" key="2">
    <citation type="submission" date="2025-08" db="UniProtKB">
        <authorList>
            <consortium name="RefSeq"/>
        </authorList>
    </citation>
    <scope>IDENTIFICATION</scope>
    <source>
        <tissue evidence="10">Leaf</tissue>
    </source>
</reference>
<dbReference type="Pfam" id="PF06839">
    <property type="entry name" value="Zn_ribbon_GRF"/>
    <property type="match status" value="1"/>
</dbReference>
<evidence type="ECO:0000256" key="5">
    <source>
        <dbReference type="SAM" id="Coils"/>
    </source>
</evidence>
<evidence type="ECO:0000256" key="4">
    <source>
        <dbReference type="PROSITE-ProRule" id="PRU01343"/>
    </source>
</evidence>
<evidence type="ECO:0000256" key="2">
    <source>
        <dbReference type="ARBA" id="ARBA00022771"/>
    </source>
</evidence>
<dbReference type="Proteomes" id="UP000813463">
    <property type="component" value="Chromosome 6"/>
</dbReference>
<dbReference type="GeneID" id="130463693"/>
<dbReference type="PANTHER" id="PTHR33248">
    <property type="entry name" value="ZINC ION-BINDING PROTEIN"/>
    <property type="match status" value="1"/>
</dbReference>
<proteinExistence type="predicted"/>
<evidence type="ECO:0000256" key="3">
    <source>
        <dbReference type="ARBA" id="ARBA00022833"/>
    </source>
</evidence>
<keyword evidence="2 4" id="KW-0863">Zinc-finger</keyword>
<evidence type="ECO:0000259" key="8">
    <source>
        <dbReference type="PROSITE" id="PS51999"/>
    </source>
</evidence>
<feature type="compositionally biased region" description="Polar residues" evidence="6">
    <location>
        <begin position="1"/>
        <end position="20"/>
    </location>
</feature>